<dbReference type="SUPFAM" id="SSF82549">
    <property type="entry name" value="DAK1/DegV-like"/>
    <property type="match status" value="1"/>
</dbReference>
<dbReference type="FunFam" id="3.30.1180.20:FF:000001">
    <property type="entry name" value="Dihydroxyacetone kinase 1"/>
    <property type="match status" value="1"/>
</dbReference>
<dbReference type="NCBIfam" id="TIGR02363">
    <property type="entry name" value="dhaK1"/>
    <property type="match status" value="1"/>
</dbReference>
<dbReference type="GO" id="GO:0019563">
    <property type="term" value="P:glycerol catabolic process"/>
    <property type="evidence" value="ECO:0007669"/>
    <property type="project" value="TreeGrafter"/>
</dbReference>
<name>A0A2K8NUK8_9MOLU</name>
<reference evidence="6 7" key="1">
    <citation type="submission" date="2017-11" db="EMBL/GenBank/DDBJ databases">
        <title>Genome sequence of Entomoplasma luminosum PIMN-1 (ATCC 49195).</title>
        <authorList>
            <person name="Lo W.-S."/>
            <person name="Gasparich G.E."/>
            <person name="Kuo C.-H."/>
        </authorList>
    </citation>
    <scope>NUCLEOTIDE SEQUENCE [LARGE SCALE GENOMIC DNA]</scope>
    <source>
        <strain evidence="6 7">PIMN-1</strain>
    </source>
</reference>
<evidence type="ECO:0000313" key="7">
    <source>
        <dbReference type="Proteomes" id="UP000232063"/>
    </source>
</evidence>
<evidence type="ECO:0000313" key="6">
    <source>
        <dbReference type="EMBL" id="ATZ17454.1"/>
    </source>
</evidence>
<keyword evidence="1" id="KW-0808">Transferase</keyword>
<dbReference type="Proteomes" id="UP000232063">
    <property type="component" value="Chromosome"/>
</dbReference>
<evidence type="ECO:0000259" key="5">
    <source>
        <dbReference type="PROSITE" id="PS51481"/>
    </source>
</evidence>
<dbReference type="Gene3D" id="3.30.1180.20">
    <property type="entry name" value="Dihydroxyacetone kinase, domain 2"/>
    <property type="match status" value="1"/>
</dbReference>
<keyword evidence="7" id="KW-1185">Reference proteome</keyword>
<keyword evidence="4" id="KW-0067">ATP-binding</keyword>
<protein>
    <submittedName>
        <fullName evidence="6">Dihydroxyacetone kinase subunit DhaK</fullName>
    </submittedName>
</protein>
<dbReference type="PANTHER" id="PTHR28629:SF4">
    <property type="entry name" value="TRIOKINASE_FMN CYCLASE"/>
    <property type="match status" value="1"/>
</dbReference>
<dbReference type="InterPro" id="IPR004006">
    <property type="entry name" value="DhaK_dom"/>
</dbReference>
<dbReference type="Gene3D" id="3.40.50.10440">
    <property type="entry name" value="Dihydroxyacetone kinase, domain 1"/>
    <property type="match status" value="1"/>
</dbReference>
<dbReference type="EMBL" id="CP024963">
    <property type="protein sequence ID" value="ATZ17454.1"/>
    <property type="molecule type" value="Genomic_DNA"/>
</dbReference>
<proteinExistence type="predicted"/>
<dbReference type="GO" id="GO:0005524">
    <property type="term" value="F:ATP binding"/>
    <property type="evidence" value="ECO:0007669"/>
    <property type="project" value="UniProtKB-KW"/>
</dbReference>
<evidence type="ECO:0000256" key="1">
    <source>
        <dbReference type="ARBA" id="ARBA00022679"/>
    </source>
</evidence>
<dbReference type="AlphaFoldDB" id="A0A2K8NUK8"/>
<dbReference type="Pfam" id="PF02733">
    <property type="entry name" value="Dak1"/>
    <property type="match status" value="1"/>
</dbReference>
<dbReference type="PANTHER" id="PTHR28629">
    <property type="entry name" value="TRIOKINASE/FMN CYCLASE"/>
    <property type="match status" value="1"/>
</dbReference>
<dbReference type="GO" id="GO:0005829">
    <property type="term" value="C:cytosol"/>
    <property type="evidence" value="ECO:0007669"/>
    <property type="project" value="TreeGrafter"/>
</dbReference>
<dbReference type="InterPro" id="IPR012736">
    <property type="entry name" value="DhaK_1"/>
</dbReference>
<keyword evidence="3 6" id="KW-0418">Kinase</keyword>
<dbReference type="PROSITE" id="PS51481">
    <property type="entry name" value="DHAK"/>
    <property type="match status" value="1"/>
</dbReference>
<dbReference type="OrthoDB" id="9806345at2"/>
<dbReference type="RefSeq" id="WP_025734555.1">
    <property type="nucleotide sequence ID" value="NZ_CP024963.1"/>
</dbReference>
<dbReference type="FunFam" id="3.40.50.10440:FF:000001">
    <property type="entry name" value="Dihydroxyacetone kinase, DhaK subunit"/>
    <property type="match status" value="1"/>
</dbReference>
<sequence length="332" mass="35251">MKKFINKIDDIVTEVIEGLVLANPEILSNIPDSKVITRKSINKNKVALISGGGSGHEPAHAGFVGTGMLDAAVFGEIFTSPGPDRIYDAIKTVVGKPGGLILVKNYTGDVMNFEIAADMAKDEGINLETVIINDDIALENSTSTTGKRGIIGTIFVHKIAGAAAEAGLNLQEVKRIAQKAIDNIASFGVSLSGCTVPASGKPGLIVPDGEMEVGLGIHGEPGLHREKQKTADESAEIIMQHIDQYLNLKKGDEVGLIVNGLGGTPMMELNILARKAIKILQAKEIKIIKSFVGNYMTAIDMVGFSFSVIKLDAELKKFLKAKVVTTAMVGME</sequence>
<keyword evidence="2" id="KW-0547">Nucleotide-binding</keyword>
<evidence type="ECO:0000256" key="3">
    <source>
        <dbReference type="ARBA" id="ARBA00022777"/>
    </source>
</evidence>
<organism evidence="6 7">
    <name type="scientific">Williamsoniiplasma luminosum</name>
    <dbReference type="NCBI Taxonomy" id="214888"/>
    <lineage>
        <taxon>Bacteria</taxon>
        <taxon>Bacillati</taxon>
        <taxon>Mycoplasmatota</taxon>
        <taxon>Mollicutes</taxon>
        <taxon>Entomoplasmatales</taxon>
        <taxon>Williamsoniiplasma</taxon>
    </lineage>
</organism>
<dbReference type="KEGG" id="elj:ELUMI_v1c07320"/>
<gene>
    <name evidence="6" type="primary">dhaK</name>
    <name evidence="6" type="ORF">ELUMI_v1c07320</name>
</gene>
<dbReference type="InterPro" id="IPR050861">
    <property type="entry name" value="Dihydroxyacetone_Kinase"/>
</dbReference>
<evidence type="ECO:0000256" key="4">
    <source>
        <dbReference type="ARBA" id="ARBA00022840"/>
    </source>
</evidence>
<accession>A0A2K8NUK8</accession>
<feature type="domain" description="DhaK" evidence="5">
    <location>
        <begin position="7"/>
        <end position="328"/>
    </location>
</feature>
<dbReference type="GO" id="GO:0004371">
    <property type="term" value="F:glycerone kinase activity"/>
    <property type="evidence" value="ECO:0007669"/>
    <property type="project" value="InterPro"/>
</dbReference>
<evidence type="ECO:0000256" key="2">
    <source>
        <dbReference type="ARBA" id="ARBA00022741"/>
    </source>
</evidence>